<accession>I3E151</accession>
<dbReference type="PATRIC" id="fig|997296.3.peg.1630"/>
<dbReference type="EMBL" id="AFEU01000002">
    <property type="protein sequence ID" value="EIJ80222.1"/>
    <property type="molecule type" value="Genomic_DNA"/>
</dbReference>
<dbReference type="Proteomes" id="UP000010523">
    <property type="component" value="Unassembled WGS sequence"/>
</dbReference>
<organism evidence="1 2">
    <name type="scientific">Bacillus methanolicus PB1</name>
    <dbReference type="NCBI Taxonomy" id="997296"/>
    <lineage>
        <taxon>Bacteria</taxon>
        <taxon>Bacillati</taxon>
        <taxon>Bacillota</taxon>
        <taxon>Bacilli</taxon>
        <taxon>Bacillales</taxon>
        <taxon>Bacillaceae</taxon>
        <taxon>Bacillus</taxon>
    </lineage>
</organism>
<proteinExistence type="predicted"/>
<gene>
    <name evidence="1" type="ORF">PB1_07672</name>
</gene>
<evidence type="ECO:0000313" key="1">
    <source>
        <dbReference type="EMBL" id="EIJ80222.1"/>
    </source>
</evidence>
<keyword evidence="2" id="KW-1185">Reference proteome</keyword>
<name>I3E151_BACMT</name>
<evidence type="ECO:0000313" key="2">
    <source>
        <dbReference type="Proteomes" id="UP000010523"/>
    </source>
</evidence>
<reference evidence="1 2" key="1">
    <citation type="journal article" date="2012" name="Appl. Environ. Microbiol.">
        <title>Genome Sequence of Thermotolerant Bacillus methanolicus: Features and Regulation Related to Methylotrophy and Production of L-Lysine and L-Glutamate from Methanol.</title>
        <authorList>
            <person name="Heggeset T.M."/>
            <person name="Krog A."/>
            <person name="Balzer S."/>
            <person name="Wentzel A."/>
            <person name="Ellingsen T.E."/>
            <person name="Brautaset T."/>
        </authorList>
    </citation>
    <scope>NUCLEOTIDE SEQUENCE [LARGE SCALE GENOMIC DNA]</scope>
    <source>
        <strain evidence="1 2">PB1</strain>
    </source>
</reference>
<protein>
    <submittedName>
        <fullName evidence="1">Uncharacterized protein</fullName>
    </submittedName>
</protein>
<comment type="caution">
    <text evidence="1">The sequence shown here is derived from an EMBL/GenBank/DDBJ whole genome shotgun (WGS) entry which is preliminary data.</text>
</comment>
<sequence length="109" mass="12467">MSLNGQGIKFAKSSVSARVKKGKLVKNRTFSRAYKKRNRIESHFMRGGLTSLSKNPFFDLNEGMKQVKGTMAIEGFYLRAEEEELIKAKTLGLISEEEFLRKVLELSYE</sequence>
<dbReference type="AlphaFoldDB" id="I3E151"/>
<dbReference type="STRING" id="997296.PB1_07672"/>